<feature type="compositionally biased region" description="Polar residues" evidence="2">
    <location>
        <begin position="430"/>
        <end position="450"/>
    </location>
</feature>
<feature type="compositionally biased region" description="Polar residues" evidence="2">
    <location>
        <begin position="2334"/>
        <end position="2350"/>
    </location>
</feature>
<feature type="coiled-coil region" evidence="1">
    <location>
        <begin position="643"/>
        <end position="677"/>
    </location>
</feature>
<feature type="region of interest" description="Disordered" evidence="2">
    <location>
        <begin position="2296"/>
        <end position="2382"/>
    </location>
</feature>
<keyword evidence="1" id="KW-0175">Coiled coil</keyword>
<protein>
    <submittedName>
        <fullName evidence="3">Uncharacterized protein</fullName>
    </submittedName>
</protein>
<sequence length="3438" mass="388960">MEQEDRKKKLAAGKEKLAAFRKKRAKKKKTATGSETDNGEGPVQQESLHSAQTSANGVDDGNATNELNLSDFNSFTGDSDQYSLTSGDEWSGEESELHAAVHYQTKLLAATDRIAELEETVEGKQLALDRMTMELHLSNSPQKNVEDRLAEQETANGVNGTPSELEDALLQRDKIIRQLTARLQETAGLKSLSTSIEEPDYLQETQRLSQQVVMLQRQLAQAGETVHQQVAMCQMSVRALQDAKTQILALQDKVTEKNDLLQDLSLSLNSRSSEVEALKQREAELERLVGELSQQAAKDGNQESGTVQPADSQLHALEEELGRLGSEHALSLKTMDELKQRLSLSETSRQALINEKEEALGRIMGLEEELNQLGHVKDEALTKMSELEHKVHESAALLQTEYMGRHEAGARIAQLERELNAKQSVEVAQLSRTHSSSQASPADSTGSPQGLSDLKNVINSQQGELLSLHQQLQSAEAKLSSSREEAVMLREQLEKLQNQDNVEQAETSAIILDLQQEVDSLSSENDRYQKQAVMMEQQVNSFKDLLKPLSSLPVSDAMQEEGASVLAIFNLDQLESEPVITKRMQALHRAYAHLMTEYTQTLEKNRHLVTEARAASEAASDAEENGKDLQHLAVVVARLQTEADEWKTLVQDKDTELEKMNNQLKEVMKEKEQIVSGVRLQEEMTELKTLDSDTLQRKMETRVNTLFSEVSEYKKALKESEAANMELQEKLDQQTTEADSLKMQLEANEDLMKEQQGKASADDNDILTRLQQAEAELQVALEDSKVVVHLRADLEEKNLQLQAVQRAKELAEEEARVKHSKHEEDLKAVQLQLAGILEQHQAALTEQEHLVTSHREEILRLEDNLQHKTTELESMMNEKDQTAALLVTLQEQKTQEVQKICSELDQKSHELHDIVAEKEHILTEMKTVSEDREADIQKVQVQLEEKSREVEKLWADLASVKADKESELDVQLLEKTKEAEQVIAEKEHLLATFQSADTDRNQQLQDLQVKLDQKNEECQSLLSEKEELANQLSFHRSASSEQLTNLHEKLQQKGQECEIIWAENERHREELQSQSAISMKETQRLKQDLEQQTQRFQILLSDWESLDTDLHSRESAFRSSLQKNQQKLQEAAAELEEVKGQLLSVTETVTEKDGTVKNLHTEVEQLKERLTVAQAAGDEASQQTQQTLQTLQSRVHELEQEVDSKREENDTLMSRLAGQADMFKVKEEEMVAENNVLNHQLEEARNDAKETASQLQRERDDLQEQLDTARSSLHDDLKETRRERDTRVKSLQLEIDQIQQEHGRQMTDLETEIFHLNDKNKSLQDQLDSCATEIEELQQKLKGSVAETEQVEADKERLVHQQEAMQLDFTSQLELAQSQIAAKDSELQALQTQVEESAAQQKDLIQALQEEVAAAQSEIVQKESDLASATDKLKFVTEEKEMLKNNFDCCMEEMTQRANDRDNTIRHLQSRLAEACQNVDRDQGQLRELYESQLSEFEDRLATADLEVQRLEKVADIVNAEKDKLKESFNGQIAELELAVQAAESQSSRLKEQMSKMTESHEKEIDDLKHSHEIQIGSLEEHCQSLEKALSKQDALMAEANSKFERDRADRERTYEQQLSDAYEQGRMHELDVSRVKRQMDEMRKDHQKEKQALEKSKETEIFDLENKYVIATTELERLRKSLWGMENDYSGETQALHNRIQELEAVSHSQEKQISDLQDRLMQSSEKLDDSVVTLRESYQSEVGHIEELNQRLSEDVERLQEQLKTTQRTHAQEMEALKHQHNTDVSVVQERCRQAENYSHVLQSHMDSASPSSENHPEVYILRAEAERLQQELVASETSVARLQQKLKEEQASSQSKLSELKSKVEGLTSDKDAKESRIQHLTEDLENEKQMLHESQMICQDLEEENKQLSAENTSLHELSPPPESRFVSSEEDGAVAELKQTINHLTQEMQRIQTARNREENAGTAAEGGFEPEPDSLEYLDLATEPKASEDFFVEETEGSKSPVQSSAKMRTKSVPSETFMGMEIESAHIMLRTVLQSLDTVNMSGLTPSSDAVVHGFQPESPVTQYPATGAPNLSFLPLNVGVLSEQTNTENKFVELVDSGSQTERTYTESIVQESVSDHAESLMQPQKAEHPGETLQNAGDSGENMAEDGEADFAGRLKGVQDQLEEEWVLKMRSQEVELRHSYDEEFREFQRQTEHQCQQQIQQVKQETQASFVDAVRKMRKSLERKQKQTLALKDKVMAKGSKVDSDVPDGADGENLGEIVKQLHEENQELAEVRDVLLKEIDISQTRGRHNTMQHELSGKMSPSQSLKLSSGVDSGSPPIADPAAQQTEAQQLVASHSHTATAMHPDKDDDDDTNKDSTPTAGSDNDDEGSEGSCVRDRFLEELEEMSQQSGQDLPLEWELTSTTVSHVSTSGAGSASVFECDQMGSSSVWEVFDGRCLRQDCREVRHRYNNLFRWLSRVCSLPDAQEEGGVAGQGGTGVGLDPGGKEDGEQQGEGWVEAGTDELDSVFYSQVFPGGEASLGAMLTNATKGDCEPGHDEGENIQPFVQELLSRLLSLETHNINLEQRMSGHTQLFDEEREELQLRGDSLQSKCHQLECSKDSLVKQVAGLEERCRMLQVEKEGVASVDNETMTDVTLCPQDLSASQGDKDSVDEAAAELSESLQKVESLQDTCNSLQHELSCLEKDKVFLEQQLSIVQETGLALQEENSILQEKEEMYGAKCALLAEEVQTLEKDGKVLREELTVMQKSKEELTVRCYQLARELEAKADYQAVVQKKDALITKCNALEEQLSAAWEEASNLRCENQTLREKNENVTSGQDTLQAKCSSLKKQLAVAEEDLSKLHSQNENLEEEKQVINAKQEELREKCAHLGKFEDKGVSLRKQLGAAEENLAKLRSENQNLLDAKQMLVTKDNDLMEKNDEIKELRNKNSFLEEQMLAADKALSQLLSENEKLQQECQGYQQMVEEKAALQARCKVLEEQVVAVEKDVSSLRHENHKLLQETQILITKNKQLEGRNEQVEKIQLQRKEALTSNRETVDERDTLKTACTSLEQQLTTVNKDVTRLRHENQLLAEEKQKLEVKCRDLTREKERLEEFESKCSFLEDQLTAAQGVISRLRTENETASKEKQAPSEDQRVHQAKEAADRKCSTLEKDLASVQADMTRLRHENRSLLEEKQALSSRTSELTGKDKLLQDAESKCSFLEDQIAGAHQINSKLQQENQILLKEKQELHAECQKLKEKSIQLDKAENRCTALDDRCKTLQERNALLESTSDLGRTQSTVEARYVSSRIPVATPTKTPWSSSSSISLEEHKILQNKVKNLQEENRSLQEKIDVLEESNRSLKDRCDAEQERNNLLQNRTQSHDNDSKSLQGELQFVKDNLQAAEAMNNSLMNKVRTLEASRDMDGNLQEKNKALHEKCAGLTRENLA</sequence>
<feature type="compositionally biased region" description="Polar residues" evidence="2">
    <location>
        <begin position="1911"/>
        <end position="1920"/>
    </location>
</feature>
<feature type="coiled-coil region" evidence="1">
    <location>
        <begin position="3314"/>
        <end position="3411"/>
    </location>
</feature>
<feature type="compositionally biased region" description="Polar residues" evidence="2">
    <location>
        <begin position="2310"/>
        <end position="2323"/>
    </location>
</feature>
<evidence type="ECO:0000313" key="4">
    <source>
        <dbReference type="Proteomes" id="UP001374579"/>
    </source>
</evidence>
<feature type="compositionally biased region" description="Basic and acidic residues" evidence="2">
    <location>
        <begin position="1272"/>
        <end position="1283"/>
    </location>
</feature>
<evidence type="ECO:0000313" key="3">
    <source>
        <dbReference type="EMBL" id="KAK7110952.1"/>
    </source>
</evidence>
<feature type="coiled-coil region" evidence="1">
    <location>
        <begin position="3057"/>
        <end position="3122"/>
    </location>
</feature>
<feature type="coiled-coil region" evidence="1">
    <location>
        <begin position="240"/>
        <end position="298"/>
    </location>
</feature>
<feature type="region of interest" description="Disordered" evidence="2">
    <location>
        <begin position="2479"/>
        <end position="2502"/>
    </location>
</feature>
<dbReference type="PANTHER" id="PTHR47357">
    <property type="entry name" value="COP1-INTERACTIVE PROTEIN 1"/>
    <property type="match status" value="1"/>
</dbReference>
<feature type="region of interest" description="Disordered" evidence="2">
    <location>
        <begin position="1850"/>
        <end position="1879"/>
    </location>
</feature>
<feature type="region of interest" description="Disordered" evidence="2">
    <location>
        <begin position="2123"/>
        <end position="2154"/>
    </location>
</feature>
<accession>A0AAN9BSR5</accession>
<feature type="compositionally biased region" description="Basic and acidic residues" evidence="2">
    <location>
        <begin position="1245"/>
        <end position="1262"/>
    </location>
</feature>
<evidence type="ECO:0000256" key="1">
    <source>
        <dbReference type="SAM" id="Coils"/>
    </source>
</evidence>
<feature type="coiled-coil region" evidence="1">
    <location>
        <begin position="2602"/>
        <end position="2629"/>
    </location>
</feature>
<name>A0AAN9BSR5_9CAEN</name>
<feature type="coiled-coil region" evidence="1">
    <location>
        <begin position="3223"/>
        <end position="3274"/>
    </location>
</feature>
<feature type="compositionally biased region" description="Basic and acidic residues" evidence="2">
    <location>
        <begin position="1"/>
        <end position="18"/>
    </location>
</feature>
<feature type="compositionally biased region" description="Polar residues" evidence="2">
    <location>
        <begin position="44"/>
        <end position="88"/>
    </location>
</feature>
<feature type="region of interest" description="Disordered" evidence="2">
    <location>
        <begin position="3129"/>
        <end position="3155"/>
    </location>
</feature>
<comment type="caution">
    <text evidence="3">The sequence shown here is derived from an EMBL/GenBank/DDBJ whole genome shotgun (WGS) entry which is preliminary data.</text>
</comment>
<feature type="coiled-coil region" evidence="1">
    <location>
        <begin position="2828"/>
        <end position="3011"/>
    </location>
</feature>
<feature type="coiled-coil region" evidence="1">
    <location>
        <begin position="1633"/>
        <end position="1778"/>
    </location>
</feature>
<feature type="compositionally biased region" description="Basic and acidic residues" evidence="2">
    <location>
        <begin position="1861"/>
        <end position="1879"/>
    </location>
</feature>
<feature type="coiled-coil region" evidence="1">
    <location>
        <begin position="710"/>
        <end position="758"/>
    </location>
</feature>
<feature type="coiled-coil region" evidence="1">
    <location>
        <begin position="335"/>
        <end position="369"/>
    </location>
</feature>
<feature type="coiled-coil region" evidence="1">
    <location>
        <begin position="1004"/>
        <end position="1031"/>
    </location>
</feature>
<reference evidence="3 4" key="1">
    <citation type="submission" date="2024-02" db="EMBL/GenBank/DDBJ databases">
        <title>Chromosome-scale genome assembly of the rough periwinkle Littorina saxatilis.</title>
        <authorList>
            <person name="De Jode A."/>
            <person name="Faria R."/>
            <person name="Formenti G."/>
            <person name="Sims Y."/>
            <person name="Smith T.P."/>
            <person name="Tracey A."/>
            <person name="Wood J.M.D."/>
            <person name="Zagrodzka Z.B."/>
            <person name="Johannesson K."/>
            <person name="Butlin R.K."/>
            <person name="Leder E.H."/>
        </authorList>
    </citation>
    <scope>NUCLEOTIDE SEQUENCE [LARGE SCALE GENOMIC DNA]</scope>
    <source>
        <strain evidence="3">Snail1</strain>
        <tissue evidence="3">Muscle</tissue>
    </source>
</reference>
<feature type="region of interest" description="Disordered" evidence="2">
    <location>
        <begin position="1"/>
        <end position="90"/>
    </location>
</feature>
<dbReference type="Proteomes" id="UP001374579">
    <property type="component" value="Unassembled WGS sequence"/>
</dbReference>
<feature type="region of interest" description="Disordered" evidence="2">
    <location>
        <begin position="426"/>
        <end position="454"/>
    </location>
</feature>
<feature type="compositionally biased region" description="Basic residues" evidence="2">
    <location>
        <begin position="19"/>
        <end position="30"/>
    </location>
</feature>
<feature type="coiled-coil region" evidence="1">
    <location>
        <begin position="458"/>
        <end position="538"/>
    </location>
</feature>
<feature type="region of interest" description="Disordered" evidence="2">
    <location>
        <begin position="1245"/>
        <end position="1283"/>
    </location>
</feature>
<feature type="coiled-coil region" evidence="1">
    <location>
        <begin position="1487"/>
        <end position="1603"/>
    </location>
</feature>
<feature type="region of interest" description="Disordered" evidence="2">
    <location>
        <begin position="1911"/>
        <end position="1931"/>
    </location>
</feature>
<gene>
    <name evidence="3" type="ORF">V1264_014745</name>
</gene>
<feature type="compositionally biased region" description="Gly residues" evidence="2">
    <location>
        <begin position="2480"/>
        <end position="2493"/>
    </location>
</feature>
<dbReference type="GO" id="GO:0005200">
    <property type="term" value="F:structural constituent of cytoskeleton"/>
    <property type="evidence" value="ECO:0007669"/>
    <property type="project" value="TreeGrafter"/>
</dbReference>
<dbReference type="PANTHER" id="PTHR47357:SF1">
    <property type="entry name" value="SPINDLE POLE BODY COMPONENT 110"/>
    <property type="match status" value="1"/>
</dbReference>
<feature type="coiled-coil region" evidence="1">
    <location>
        <begin position="787"/>
        <end position="892"/>
    </location>
</feature>
<evidence type="ECO:0000256" key="2">
    <source>
        <dbReference type="SAM" id="MobiDB-lite"/>
    </source>
</evidence>
<keyword evidence="4" id="KW-1185">Reference proteome</keyword>
<organism evidence="3 4">
    <name type="scientific">Littorina saxatilis</name>
    <dbReference type="NCBI Taxonomy" id="31220"/>
    <lineage>
        <taxon>Eukaryota</taxon>
        <taxon>Metazoa</taxon>
        <taxon>Spiralia</taxon>
        <taxon>Lophotrochozoa</taxon>
        <taxon>Mollusca</taxon>
        <taxon>Gastropoda</taxon>
        <taxon>Caenogastropoda</taxon>
        <taxon>Littorinimorpha</taxon>
        <taxon>Littorinoidea</taxon>
        <taxon>Littorinidae</taxon>
        <taxon>Littorina</taxon>
    </lineage>
</organism>
<dbReference type="EMBL" id="JBAMIC010000003">
    <property type="protein sequence ID" value="KAK7110952.1"/>
    <property type="molecule type" value="Genomic_DNA"/>
</dbReference>
<dbReference type="GO" id="GO:0005856">
    <property type="term" value="C:cytoskeleton"/>
    <property type="evidence" value="ECO:0007669"/>
    <property type="project" value="TreeGrafter"/>
</dbReference>
<feature type="coiled-coil region" evidence="1">
    <location>
        <begin position="2661"/>
        <end position="2751"/>
    </location>
</feature>
<feature type="coiled-coil region" evidence="1">
    <location>
        <begin position="100"/>
        <end position="134"/>
    </location>
</feature>
<proteinExistence type="predicted"/>